<dbReference type="PRINTS" id="PR01210">
    <property type="entry name" value="GGTRANSPTASE"/>
</dbReference>
<reference evidence="15" key="2">
    <citation type="submission" date="2025-08" db="UniProtKB">
        <authorList>
            <consortium name="RefSeq"/>
        </authorList>
    </citation>
    <scope>IDENTIFICATION</scope>
    <source>
        <tissue evidence="15">Etiolated seedlings</tissue>
    </source>
</reference>
<evidence type="ECO:0000256" key="2">
    <source>
        <dbReference type="ARBA" id="ARBA00001089"/>
    </source>
</evidence>
<sequence length="586" mass="63019">MSQVMLLWHAIALFLCVSNLVSGSSHNNAINGHTKSRNEVIIAHHGAVATDDRRCSRIGLNAILEGGHAVDAAVAAALCLGVVSPASSGLGGGAFMLLTLSNGEAKAFDMRETAPLLASKDMYGGNSTLKETGSLSIAVPGEFAGLHKAWKQHGKLPWKRLVKPALFLASRGFKISPYLHMQMETTESDILNDIGLRSIFAPRGKLLKVGEVCRNKKLANTLKQILMFGPQAFYGGSIGRNLVRDVQKAGGILSMKDLKRYTVKEKEPISTDVFGLKILGMPPPSGGPPMMLLLNILAQYELPSGLSGALGIHREIEALKHVFAVRMNLGDPDFVNITGVLSDMLSTKFAQVLRKDINDNRTFNSSHYGGRWNQINDHGTSHISIIDLERNAVSMTTTINGYFGAKILSPSTGIVLNNEMDDFSMPVNVSNKDVPPPSPANFIMPGKRPLSSMSPTIALKDGKVKAVVGASGGAMIIAGTSEVLLNHFVKGMDPFSSVTAPRVYHRLIPNVVNYENWTTVNGDHFELSADIREALRSKGHVLKGLAGGTICQFIVLDNFEHSRINEGIGKLVAVSDPRKGGFPAGF</sequence>
<feature type="binding site" evidence="11">
    <location>
        <begin position="398"/>
        <end position="400"/>
    </location>
    <ligand>
        <name>L-glutamate</name>
        <dbReference type="ChEBI" id="CHEBI:29985"/>
    </ligand>
</feature>
<evidence type="ECO:0000256" key="1">
    <source>
        <dbReference type="ARBA" id="ARBA00001049"/>
    </source>
</evidence>
<gene>
    <name evidence="15" type="primary">LOC101505686</name>
</gene>
<dbReference type="GeneID" id="101505686"/>
<dbReference type="FunFam" id="3.60.20.40:FF:000004">
    <property type="entry name" value="Glutathione hydrolase 1"/>
    <property type="match status" value="1"/>
</dbReference>
<feature type="binding site" evidence="11">
    <location>
        <begin position="451"/>
        <end position="452"/>
    </location>
    <ligand>
        <name>L-glutamate</name>
        <dbReference type="ChEBI" id="CHEBI:29985"/>
    </ligand>
</feature>
<dbReference type="GO" id="GO:0036374">
    <property type="term" value="F:glutathione hydrolase activity"/>
    <property type="evidence" value="ECO:0007669"/>
    <property type="project" value="UniProtKB-UniRule"/>
</dbReference>
<dbReference type="GO" id="GO:0016756">
    <property type="term" value="F:glutathione gamma-glutamylcysteinyltransferase activity"/>
    <property type="evidence" value="ECO:0007669"/>
    <property type="project" value="UniProtKB-ARBA"/>
</dbReference>
<dbReference type="eggNOG" id="KOG2410">
    <property type="taxonomic scope" value="Eukaryota"/>
</dbReference>
<evidence type="ECO:0000256" key="3">
    <source>
        <dbReference type="ARBA" id="ARBA00005115"/>
    </source>
</evidence>
<evidence type="ECO:0000256" key="11">
    <source>
        <dbReference type="PIRSR" id="PIRSR600101-2"/>
    </source>
</evidence>
<evidence type="ECO:0000313" key="14">
    <source>
        <dbReference type="Proteomes" id="UP000087171"/>
    </source>
</evidence>
<dbReference type="Pfam" id="PF01019">
    <property type="entry name" value="G_glu_transpept"/>
    <property type="match status" value="1"/>
</dbReference>
<evidence type="ECO:0000256" key="7">
    <source>
        <dbReference type="ARBA" id="ARBA00023180"/>
    </source>
</evidence>
<reference evidence="14" key="1">
    <citation type="journal article" date="2013" name="Nat. Biotechnol.">
        <title>Draft genome sequence of chickpea (Cicer arietinum) provides a resource for trait improvement.</title>
        <authorList>
            <person name="Varshney R.K."/>
            <person name="Song C."/>
            <person name="Saxena R.K."/>
            <person name="Azam S."/>
            <person name="Yu S."/>
            <person name="Sharpe A.G."/>
            <person name="Cannon S."/>
            <person name="Baek J."/>
            <person name="Rosen B.D."/>
            <person name="Tar'an B."/>
            <person name="Millan T."/>
            <person name="Zhang X."/>
            <person name="Ramsay L.D."/>
            <person name="Iwata A."/>
            <person name="Wang Y."/>
            <person name="Nelson W."/>
            <person name="Farmer A.D."/>
            <person name="Gaur P.M."/>
            <person name="Soderlund C."/>
            <person name="Penmetsa R.V."/>
            <person name="Xu C."/>
            <person name="Bharti A.K."/>
            <person name="He W."/>
            <person name="Winter P."/>
            <person name="Zhao S."/>
            <person name="Hane J.K."/>
            <person name="Carrasquilla-Garcia N."/>
            <person name="Condie J.A."/>
            <person name="Upadhyaya H.D."/>
            <person name="Luo M.C."/>
            <person name="Thudi M."/>
            <person name="Gowda C.L."/>
            <person name="Singh N.P."/>
            <person name="Lichtenzveig J."/>
            <person name="Gali K.K."/>
            <person name="Rubio J."/>
            <person name="Nadarajan N."/>
            <person name="Dolezel J."/>
            <person name="Bansal K.C."/>
            <person name="Xu X."/>
            <person name="Edwards D."/>
            <person name="Zhang G."/>
            <person name="Kahl G."/>
            <person name="Gil J."/>
            <person name="Singh K.B."/>
            <person name="Datta S.K."/>
            <person name="Jackson S.A."/>
            <person name="Wang J."/>
            <person name="Cook D.R."/>
        </authorList>
    </citation>
    <scope>NUCLEOTIDE SEQUENCE [LARGE SCALE GENOMIC DNA]</scope>
    <source>
        <strain evidence="14">cv. CDC Frontier</strain>
    </source>
</reference>
<dbReference type="GO" id="GO:0005886">
    <property type="term" value="C:plasma membrane"/>
    <property type="evidence" value="ECO:0007669"/>
    <property type="project" value="TreeGrafter"/>
</dbReference>
<dbReference type="PANTHER" id="PTHR11686:SF34">
    <property type="entry name" value="GLUTATHIONE HYDROLASE 1-RELATED"/>
    <property type="match status" value="1"/>
</dbReference>
<dbReference type="InterPro" id="IPR000101">
    <property type="entry name" value="GGT_peptidase"/>
</dbReference>
<evidence type="ECO:0000256" key="4">
    <source>
        <dbReference type="ARBA" id="ARBA00009381"/>
    </source>
</evidence>
<accession>A0A1S2YBQ6</accession>
<comment type="function">
    <text evidence="12">Cleaves the gamma-glutamyl peptide bond of glutathione and glutathione conjugates.</text>
</comment>
<organism evidence="14 15">
    <name type="scientific">Cicer arietinum</name>
    <name type="common">Chickpea</name>
    <name type="synonym">Garbanzo</name>
    <dbReference type="NCBI Taxonomy" id="3827"/>
    <lineage>
        <taxon>Eukaryota</taxon>
        <taxon>Viridiplantae</taxon>
        <taxon>Streptophyta</taxon>
        <taxon>Embryophyta</taxon>
        <taxon>Tracheophyta</taxon>
        <taxon>Spermatophyta</taxon>
        <taxon>Magnoliopsida</taxon>
        <taxon>eudicotyledons</taxon>
        <taxon>Gunneridae</taxon>
        <taxon>Pentapetalae</taxon>
        <taxon>rosids</taxon>
        <taxon>fabids</taxon>
        <taxon>Fabales</taxon>
        <taxon>Fabaceae</taxon>
        <taxon>Papilionoideae</taxon>
        <taxon>50 kb inversion clade</taxon>
        <taxon>NPAAA clade</taxon>
        <taxon>Hologalegina</taxon>
        <taxon>IRL clade</taxon>
        <taxon>Cicereae</taxon>
        <taxon>Cicer</taxon>
    </lineage>
</organism>
<evidence type="ECO:0000256" key="13">
    <source>
        <dbReference type="SAM" id="SignalP"/>
    </source>
</evidence>
<dbReference type="InterPro" id="IPR043137">
    <property type="entry name" value="GGT_ssub_C"/>
</dbReference>
<evidence type="ECO:0000256" key="5">
    <source>
        <dbReference type="ARBA" id="ARBA00022679"/>
    </source>
</evidence>
<keyword evidence="14" id="KW-1185">Reference proteome</keyword>
<dbReference type="NCBIfam" id="TIGR00066">
    <property type="entry name" value="g_glut_trans"/>
    <property type="match status" value="1"/>
</dbReference>
<dbReference type="GO" id="GO:0103068">
    <property type="term" value="F:leukotriene C4 gamma-glutamyl transferase activity"/>
    <property type="evidence" value="ECO:0007669"/>
    <property type="project" value="UniProtKB-EC"/>
</dbReference>
<keyword evidence="8 12" id="KW-0012">Acyltransferase</keyword>
<comment type="similarity">
    <text evidence="4">Belongs to the gamma-glutamyltransferase family.</text>
</comment>
<dbReference type="InterPro" id="IPR043138">
    <property type="entry name" value="GGT_lsub"/>
</dbReference>
<dbReference type="STRING" id="3827.A0A1S2YBQ6"/>
<dbReference type="RefSeq" id="XP_004502464.1">
    <property type="nucleotide sequence ID" value="XM_004502407.3"/>
</dbReference>
<evidence type="ECO:0000313" key="15">
    <source>
        <dbReference type="RefSeq" id="XP_004502464.1"/>
    </source>
</evidence>
<dbReference type="Gene3D" id="3.60.20.40">
    <property type="match status" value="1"/>
</dbReference>
<dbReference type="EC" id="2.3.2.2" evidence="12"/>
<evidence type="ECO:0000256" key="10">
    <source>
        <dbReference type="PIRSR" id="PIRSR600101-1"/>
    </source>
</evidence>
<dbReference type="UniPathway" id="UPA00204"/>
<feature type="chain" id="PRO_5010269888" description="Glutathione hydrolase" evidence="13">
    <location>
        <begin position="24"/>
        <end position="586"/>
    </location>
</feature>
<dbReference type="PaxDb" id="3827-XP_004502464.1"/>
<comment type="catalytic activity">
    <reaction evidence="9 12">
        <text>an N-terminal (5-L-glutamyl)-[peptide] + an alpha-amino acid = 5-L-glutamyl amino acid + an N-terminal L-alpha-aminoacyl-[peptide]</text>
        <dbReference type="Rhea" id="RHEA:23904"/>
        <dbReference type="Rhea" id="RHEA-COMP:9780"/>
        <dbReference type="Rhea" id="RHEA-COMP:9795"/>
        <dbReference type="ChEBI" id="CHEBI:77644"/>
        <dbReference type="ChEBI" id="CHEBI:78597"/>
        <dbReference type="ChEBI" id="CHEBI:78599"/>
        <dbReference type="ChEBI" id="CHEBI:78608"/>
        <dbReference type="EC" id="2.3.2.2"/>
    </reaction>
</comment>
<name>A0A1S2YBQ6_CICAR</name>
<evidence type="ECO:0000256" key="6">
    <source>
        <dbReference type="ARBA" id="ARBA00022801"/>
    </source>
</evidence>
<comment type="catalytic activity">
    <reaction evidence="1 12">
        <text>an S-substituted glutathione + H2O = an S-substituted L-cysteinylglycine + L-glutamate</text>
        <dbReference type="Rhea" id="RHEA:59468"/>
        <dbReference type="ChEBI" id="CHEBI:15377"/>
        <dbReference type="ChEBI" id="CHEBI:29985"/>
        <dbReference type="ChEBI" id="CHEBI:90779"/>
        <dbReference type="ChEBI" id="CHEBI:143103"/>
        <dbReference type="EC" id="3.4.19.13"/>
    </reaction>
</comment>
<dbReference type="AlphaFoldDB" id="A0A1S2YBQ6"/>
<feature type="signal peptide" evidence="13">
    <location>
        <begin position="1"/>
        <end position="23"/>
    </location>
</feature>
<dbReference type="Proteomes" id="UP000087171">
    <property type="component" value="Chromosome Ca5"/>
</dbReference>
<comment type="pathway">
    <text evidence="3 12">Sulfur metabolism; glutathione metabolism.</text>
</comment>
<dbReference type="Gene3D" id="1.10.246.130">
    <property type="match status" value="1"/>
</dbReference>
<evidence type="ECO:0000256" key="9">
    <source>
        <dbReference type="ARBA" id="ARBA00047417"/>
    </source>
</evidence>
<protein>
    <recommendedName>
        <fullName evidence="12">Glutathione hydrolase</fullName>
        <ecNumber evidence="12">2.3.2.2</ecNumber>
        <ecNumber evidence="12">3.4.19.13</ecNumber>
    </recommendedName>
    <alternativeName>
        <fullName evidence="12">Gamma-glutamyltransferase</fullName>
    </alternativeName>
    <alternativeName>
        <fullName evidence="12">Gamma-glutamyltranspeptidase</fullName>
    </alternativeName>
</protein>
<feature type="active site" description="Nucleophile" evidence="10">
    <location>
        <position position="380"/>
    </location>
</feature>
<feature type="binding site" evidence="11">
    <location>
        <position position="422"/>
    </location>
    <ligand>
        <name>L-glutamate</name>
        <dbReference type="ChEBI" id="CHEBI:29985"/>
    </ligand>
</feature>
<dbReference type="FunFam" id="1.10.246.130:FF:000001">
    <property type="entry name" value="Gamma-glutamyltransferase 5 isoform 1"/>
    <property type="match status" value="1"/>
</dbReference>
<dbReference type="InterPro" id="IPR029055">
    <property type="entry name" value="Ntn_hydrolases_N"/>
</dbReference>
<proteinExistence type="inferred from homology"/>
<feature type="binding site" evidence="11">
    <location>
        <position position="473"/>
    </location>
    <ligand>
        <name>L-glutamate</name>
        <dbReference type="ChEBI" id="CHEBI:29985"/>
    </ligand>
</feature>
<dbReference type="KEGG" id="cam:101505686"/>
<evidence type="ECO:0000256" key="8">
    <source>
        <dbReference type="ARBA" id="ARBA00023315"/>
    </source>
</evidence>
<dbReference type="GO" id="GO:0006751">
    <property type="term" value="P:glutathione catabolic process"/>
    <property type="evidence" value="ECO:0007669"/>
    <property type="project" value="UniProtKB-UniRule"/>
</dbReference>
<dbReference type="EC" id="3.4.19.13" evidence="12"/>
<dbReference type="SUPFAM" id="SSF56235">
    <property type="entry name" value="N-terminal nucleophile aminohydrolases (Ntn hydrolases)"/>
    <property type="match status" value="1"/>
</dbReference>
<keyword evidence="6 12" id="KW-0378">Hydrolase</keyword>
<feature type="binding site" evidence="11">
    <location>
        <position position="111"/>
    </location>
    <ligand>
        <name>L-glutamate</name>
        <dbReference type="ChEBI" id="CHEBI:29985"/>
    </ligand>
</feature>
<keyword evidence="5 12" id="KW-0808">Transferase</keyword>
<comment type="catalytic activity">
    <reaction evidence="2 12">
        <text>glutathione + H2O = L-cysteinylglycine + L-glutamate</text>
        <dbReference type="Rhea" id="RHEA:28807"/>
        <dbReference type="ChEBI" id="CHEBI:15377"/>
        <dbReference type="ChEBI" id="CHEBI:29985"/>
        <dbReference type="ChEBI" id="CHEBI:57925"/>
        <dbReference type="ChEBI" id="CHEBI:61694"/>
        <dbReference type="EC" id="3.4.19.13"/>
    </reaction>
</comment>
<dbReference type="PANTHER" id="PTHR11686">
    <property type="entry name" value="GAMMA GLUTAMYL TRANSPEPTIDASE"/>
    <property type="match status" value="1"/>
</dbReference>
<dbReference type="OrthoDB" id="2015213at2759"/>
<keyword evidence="7" id="KW-0325">Glycoprotein</keyword>
<evidence type="ECO:0000256" key="12">
    <source>
        <dbReference type="RuleBase" id="RU368068"/>
    </source>
</evidence>
<keyword evidence="13" id="KW-0732">Signal</keyword>